<keyword evidence="3" id="KW-1185">Reference proteome</keyword>
<evidence type="ECO:0000313" key="2">
    <source>
        <dbReference type="EMBL" id="QQP31344.1"/>
    </source>
</evidence>
<accession>A0A7T8GKZ0</accession>
<dbReference type="EMBL" id="CP045910">
    <property type="protein sequence ID" value="QQP31344.1"/>
    <property type="molecule type" value="Genomic_DNA"/>
</dbReference>
<gene>
    <name evidence="2" type="ORF">FKW44_024912</name>
</gene>
<feature type="region of interest" description="Disordered" evidence="1">
    <location>
        <begin position="1"/>
        <end position="47"/>
    </location>
</feature>
<dbReference type="AlphaFoldDB" id="A0A7T8GKZ0"/>
<protein>
    <submittedName>
        <fullName evidence="2">Uncharacterized protein</fullName>
    </submittedName>
</protein>
<evidence type="ECO:0000313" key="3">
    <source>
        <dbReference type="Proteomes" id="UP000595437"/>
    </source>
</evidence>
<feature type="non-terminal residue" evidence="2">
    <location>
        <position position="73"/>
    </location>
</feature>
<feature type="non-terminal residue" evidence="2">
    <location>
        <position position="1"/>
    </location>
</feature>
<organism evidence="2 3">
    <name type="scientific">Caligus rogercresseyi</name>
    <name type="common">Sea louse</name>
    <dbReference type="NCBI Taxonomy" id="217165"/>
    <lineage>
        <taxon>Eukaryota</taxon>
        <taxon>Metazoa</taxon>
        <taxon>Ecdysozoa</taxon>
        <taxon>Arthropoda</taxon>
        <taxon>Crustacea</taxon>
        <taxon>Multicrustacea</taxon>
        <taxon>Hexanauplia</taxon>
        <taxon>Copepoda</taxon>
        <taxon>Siphonostomatoida</taxon>
        <taxon>Caligidae</taxon>
        <taxon>Caligus</taxon>
    </lineage>
</organism>
<proteinExistence type="predicted"/>
<reference evidence="3" key="1">
    <citation type="submission" date="2021-01" db="EMBL/GenBank/DDBJ databases">
        <title>Caligus Genome Assembly.</title>
        <authorList>
            <person name="Gallardo-Escarate C."/>
        </authorList>
    </citation>
    <scope>NUCLEOTIDE SEQUENCE [LARGE SCALE GENOMIC DNA]</scope>
</reference>
<evidence type="ECO:0000256" key="1">
    <source>
        <dbReference type="SAM" id="MobiDB-lite"/>
    </source>
</evidence>
<name>A0A7T8GKZ0_CALRO</name>
<sequence length="73" mass="7833">LSDDFPFQTTQHGFHFPPKRIGKPSGSRIEELSNLPPGLAGGRHADQARDRAPCTATPHLLGEAPSGVYGLQQ</sequence>
<dbReference type="Proteomes" id="UP000595437">
    <property type="component" value="Chromosome 21"/>
</dbReference>